<dbReference type="PROSITE" id="PS00622">
    <property type="entry name" value="HTH_LUXR_1"/>
    <property type="match status" value="1"/>
</dbReference>
<dbReference type="InterPro" id="IPR016032">
    <property type="entry name" value="Sig_transdc_resp-reg_C-effctor"/>
</dbReference>
<dbReference type="PANTHER" id="PTHR44688">
    <property type="entry name" value="DNA-BINDING TRANSCRIPTIONAL ACTIVATOR DEVR_DOSR"/>
    <property type="match status" value="1"/>
</dbReference>
<dbReference type="eggNOG" id="COG2909">
    <property type="taxonomic scope" value="Bacteria"/>
</dbReference>
<accession>E1RCC4</accession>
<evidence type="ECO:0000256" key="2">
    <source>
        <dbReference type="ARBA" id="ARBA00023125"/>
    </source>
</evidence>
<dbReference type="PRINTS" id="PR00038">
    <property type="entry name" value="HTHLUXR"/>
</dbReference>
<dbReference type="InterPro" id="IPR011990">
    <property type="entry name" value="TPR-like_helical_dom_sf"/>
</dbReference>
<dbReference type="GO" id="GO:0003677">
    <property type="term" value="F:DNA binding"/>
    <property type="evidence" value="ECO:0007669"/>
    <property type="project" value="UniProtKB-KW"/>
</dbReference>
<dbReference type="Proteomes" id="UP000002318">
    <property type="component" value="Chromosome"/>
</dbReference>
<sequence>MKQEDSVYSQVYYFPDRLRKRLEEIRFSSATVVEAPSGYGKTSAIQNFLKTELPQGTPVYWFTATEESPTIGYRRLCQEIYKIDNSVGGRLLELGLPTAVTIGEACDDLRSIECKSESYLIIDSFQYFQNILSPSFLSALIEHGGTCLHVIIVTHMLKKDIRSAIAGRGFLHLTVSDLRLDAGDIRRYYALADVKITPEDAQKVVCYTEGWILAVYLQLQAFREKGTFSEASGIVMLMEYVVWDSLTPMQQALLLRLSPFESFTMKQIGALTGCDIVPNYALEILECPFVRYDQTKRRYQLHSLLSELLILKREEHGADFERECLLQAGDVCRNDGQILEAVGFYWEIKEYERLLSLDFSEVMFKQIRGTPFTDLALEVVEHCPAKIKQGFLPSMLRIAWTLLATGEEKTAGHLIEELQILNSWDFAESDYFLGEWLLLTSFMHHPDVKQMTAILRQVDLLFKGRCSKVVFPSAPWRFGDYSLLSAFHTTPGEADRVADELDAYIPLLSKVTNGYGSGANVLYRAELAYQRGNIDEAKIFAHKALFLAQSRQQSIVEIGATMLLAEVALHQADVAAWQRTINSMDHVVSYAAKNSFIVRPVLDIVRGILLCELKHQQDMAEWLQRGEFTQDLQHSSIFDNALFVHLNYLMHQGEFERLLGIVQAIKTKVSARYPFADFLLFIIEAVGHVGMGNYSKASLLVEEAAALALPDRILFPLASYSWMLNDLPDLLFRKKYPIFLDQYRAIKERFAAGWNNLFHNLTSEDLPSDLTAREYEVAKLAAAGLRNGEIATKLSVTENTVRFHLRAIFQKLDIDRRAKLAEKLKS</sequence>
<dbReference type="HOGENOM" id="CLU_006325_4_0_12"/>
<evidence type="ECO:0000256" key="1">
    <source>
        <dbReference type="ARBA" id="ARBA00023015"/>
    </source>
</evidence>
<feature type="domain" description="HTH luxR-type" evidence="4">
    <location>
        <begin position="763"/>
        <end position="826"/>
    </location>
</feature>
<keyword evidence="1" id="KW-0805">Transcription regulation</keyword>
<dbReference type="InterPro" id="IPR027417">
    <property type="entry name" value="P-loop_NTPase"/>
</dbReference>
<dbReference type="RefSeq" id="WP_013253468.1">
    <property type="nucleotide sequence ID" value="NC_014364.1"/>
</dbReference>
<protein>
    <submittedName>
        <fullName evidence="5">ATP-dependent transcriptional regulator, MalT-like, LuxR family</fullName>
    </submittedName>
</protein>
<name>E1RCC4_SEDSS</name>
<dbReference type="GO" id="GO:0006355">
    <property type="term" value="P:regulation of DNA-templated transcription"/>
    <property type="evidence" value="ECO:0007669"/>
    <property type="project" value="InterPro"/>
</dbReference>
<dbReference type="SUPFAM" id="SSF52540">
    <property type="entry name" value="P-loop containing nucleoside triphosphate hydrolases"/>
    <property type="match status" value="1"/>
</dbReference>
<evidence type="ECO:0000256" key="3">
    <source>
        <dbReference type="ARBA" id="ARBA00023163"/>
    </source>
</evidence>
<dbReference type="PROSITE" id="PS50043">
    <property type="entry name" value="HTH_LUXR_2"/>
    <property type="match status" value="1"/>
</dbReference>
<reference evidence="5 6" key="1">
    <citation type="journal article" date="2010" name="Stand. Genomic Sci.">
        <title>Complete genome sequence of Spirochaeta smaragdinae type strain (SEBR 4228).</title>
        <authorList>
            <person name="Mavromatis K."/>
            <person name="Yasawong M."/>
            <person name="Chertkov O."/>
            <person name="Lapidus A."/>
            <person name="Lucas S."/>
            <person name="Nolan M."/>
            <person name="Del Rio T.G."/>
            <person name="Tice H."/>
            <person name="Cheng J.F."/>
            <person name="Pitluck S."/>
            <person name="Liolios K."/>
            <person name="Ivanova N."/>
            <person name="Tapia R."/>
            <person name="Han C."/>
            <person name="Bruce D."/>
            <person name="Goodwin L."/>
            <person name="Pati A."/>
            <person name="Chen A."/>
            <person name="Palaniappan K."/>
            <person name="Land M."/>
            <person name="Hauser L."/>
            <person name="Chang Y.J."/>
            <person name="Jeffries C.D."/>
            <person name="Detter J.C."/>
            <person name="Rohde M."/>
            <person name="Brambilla E."/>
            <person name="Spring S."/>
            <person name="Goker M."/>
            <person name="Sikorski J."/>
            <person name="Woyke T."/>
            <person name="Bristow J."/>
            <person name="Eisen J.A."/>
            <person name="Markowitz V."/>
            <person name="Hugenholtz P."/>
            <person name="Klenk H.P."/>
            <person name="Kyrpides N.C."/>
        </authorList>
    </citation>
    <scope>NUCLEOTIDE SEQUENCE [LARGE SCALE GENOMIC DNA]</scope>
    <source>
        <strain evidence="6">DSM 11293 / JCM 15392 / SEBR 4228</strain>
    </source>
</reference>
<evidence type="ECO:0000313" key="6">
    <source>
        <dbReference type="Proteomes" id="UP000002318"/>
    </source>
</evidence>
<dbReference type="STRING" id="573413.Spirs_0870"/>
<dbReference type="Gene3D" id="1.25.40.10">
    <property type="entry name" value="Tetratricopeptide repeat domain"/>
    <property type="match status" value="1"/>
</dbReference>
<gene>
    <name evidence="5" type="ordered locus">Spirs_0870</name>
</gene>
<dbReference type="AlphaFoldDB" id="E1RCC4"/>
<dbReference type="Gene3D" id="1.10.10.10">
    <property type="entry name" value="Winged helix-like DNA-binding domain superfamily/Winged helix DNA-binding domain"/>
    <property type="match status" value="1"/>
</dbReference>
<evidence type="ECO:0000313" key="5">
    <source>
        <dbReference type="EMBL" id="ADK80004.1"/>
    </source>
</evidence>
<keyword evidence="2" id="KW-0238">DNA-binding</keyword>
<dbReference type="EMBL" id="CP002116">
    <property type="protein sequence ID" value="ADK80004.1"/>
    <property type="molecule type" value="Genomic_DNA"/>
</dbReference>
<dbReference type="SMART" id="SM00421">
    <property type="entry name" value="HTH_LUXR"/>
    <property type="match status" value="1"/>
</dbReference>
<dbReference type="CDD" id="cd06170">
    <property type="entry name" value="LuxR_C_like"/>
    <property type="match status" value="1"/>
</dbReference>
<dbReference type="OrthoDB" id="1137593at2"/>
<dbReference type="Pfam" id="PF00196">
    <property type="entry name" value="GerE"/>
    <property type="match status" value="1"/>
</dbReference>
<evidence type="ECO:0000259" key="4">
    <source>
        <dbReference type="PROSITE" id="PS50043"/>
    </source>
</evidence>
<organism evidence="5 6">
    <name type="scientific">Sediminispirochaeta smaragdinae (strain DSM 11293 / JCM 15392 / SEBR 4228)</name>
    <name type="common">Spirochaeta smaragdinae</name>
    <dbReference type="NCBI Taxonomy" id="573413"/>
    <lineage>
        <taxon>Bacteria</taxon>
        <taxon>Pseudomonadati</taxon>
        <taxon>Spirochaetota</taxon>
        <taxon>Spirochaetia</taxon>
        <taxon>Spirochaetales</taxon>
        <taxon>Spirochaetaceae</taxon>
        <taxon>Sediminispirochaeta</taxon>
    </lineage>
</organism>
<keyword evidence="6" id="KW-1185">Reference proteome</keyword>
<dbReference type="InterPro" id="IPR000792">
    <property type="entry name" value="Tscrpt_reg_LuxR_C"/>
</dbReference>
<dbReference type="PANTHER" id="PTHR44688:SF16">
    <property type="entry name" value="DNA-BINDING TRANSCRIPTIONAL ACTIVATOR DEVR_DOSR"/>
    <property type="match status" value="1"/>
</dbReference>
<proteinExistence type="predicted"/>
<keyword evidence="3" id="KW-0804">Transcription</keyword>
<dbReference type="KEGG" id="ssm:Spirs_0870"/>
<dbReference type="SUPFAM" id="SSF46894">
    <property type="entry name" value="C-terminal effector domain of the bipartite response regulators"/>
    <property type="match status" value="1"/>
</dbReference>
<dbReference type="InterPro" id="IPR036388">
    <property type="entry name" value="WH-like_DNA-bd_sf"/>
</dbReference>